<sequence length="262" mass="28629">MFRRWWFVTWLSERAPAQPGGGGRPHCGADREPRRAGRGQRELVLREWEVLRERLARIAADRVTAAGELFRAAELTLAADESAAHRAYRQALEAYEAAGRLLDQSAADPHTDLPDLAAAVVLAEQAVEHLAAAHALHAGVRPEPAAVRCFYNPLHGPASPAEPARGTGKRRQRPTRTAREAAADRRPACPACRRAIIAGQTPDVLPALLPARATDRRTGPLLVPYFTVPQQWSPWSATACGAYDPDTPSLVLRGAHRRHPPH</sequence>
<feature type="compositionally biased region" description="Basic and acidic residues" evidence="1">
    <location>
        <begin position="27"/>
        <end position="38"/>
    </location>
</feature>
<gene>
    <name evidence="2" type="ORF">GCM10023235_48400</name>
</gene>
<protein>
    <submittedName>
        <fullName evidence="2">Uncharacterized protein</fullName>
    </submittedName>
</protein>
<name>A0ABP9E174_9ACTN</name>
<feature type="region of interest" description="Disordered" evidence="1">
    <location>
        <begin position="17"/>
        <end position="38"/>
    </location>
</feature>
<dbReference type="Proteomes" id="UP001501752">
    <property type="component" value="Unassembled WGS sequence"/>
</dbReference>
<keyword evidence="3" id="KW-1185">Reference proteome</keyword>
<dbReference type="EMBL" id="BAABIS010000001">
    <property type="protein sequence ID" value="GAA4864432.1"/>
    <property type="molecule type" value="Genomic_DNA"/>
</dbReference>
<accession>A0ABP9E174</accession>
<reference evidence="3" key="1">
    <citation type="journal article" date="2019" name="Int. J. Syst. Evol. Microbiol.">
        <title>The Global Catalogue of Microorganisms (GCM) 10K type strain sequencing project: providing services to taxonomists for standard genome sequencing and annotation.</title>
        <authorList>
            <consortium name="The Broad Institute Genomics Platform"/>
            <consortium name="The Broad Institute Genome Sequencing Center for Infectious Disease"/>
            <person name="Wu L."/>
            <person name="Ma J."/>
        </authorList>
    </citation>
    <scope>NUCLEOTIDE SEQUENCE [LARGE SCALE GENOMIC DNA]</scope>
    <source>
        <strain evidence="3">JCM 13006</strain>
    </source>
</reference>
<proteinExistence type="predicted"/>
<evidence type="ECO:0000313" key="2">
    <source>
        <dbReference type="EMBL" id="GAA4864432.1"/>
    </source>
</evidence>
<organism evidence="2 3">
    <name type="scientific">Kitasatospora terrestris</name>
    <dbReference type="NCBI Taxonomy" id="258051"/>
    <lineage>
        <taxon>Bacteria</taxon>
        <taxon>Bacillati</taxon>
        <taxon>Actinomycetota</taxon>
        <taxon>Actinomycetes</taxon>
        <taxon>Kitasatosporales</taxon>
        <taxon>Streptomycetaceae</taxon>
        <taxon>Kitasatospora</taxon>
    </lineage>
</organism>
<dbReference type="RefSeq" id="WP_345698968.1">
    <property type="nucleotide sequence ID" value="NZ_BAABIS010000001.1"/>
</dbReference>
<evidence type="ECO:0000256" key="1">
    <source>
        <dbReference type="SAM" id="MobiDB-lite"/>
    </source>
</evidence>
<feature type="region of interest" description="Disordered" evidence="1">
    <location>
        <begin position="157"/>
        <end position="185"/>
    </location>
</feature>
<evidence type="ECO:0000313" key="3">
    <source>
        <dbReference type="Proteomes" id="UP001501752"/>
    </source>
</evidence>
<comment type="caution">
    <text evidence="2">The sequence shown here is derived from an EMBL/GenBank/DDBJ whole genome shotgun (WGS) entry which is preliminary data.</text>
</comment>
<feature type="compositionally biased region" description="Basic residues" evidence="1">
    <location>
        <begin position="167"/>
        <end position="176"/>
    </location>
</feature>